<dbReference type="RefSeq" id="WP_223704562.1">
    <property type="nucleotide sequence ID" value="NZ_JAINUY010000001.1"/>
</dbReference>
<gene>
    <name evidence="1" type="ORF">K6T82_03140</name>
</gene>
<proteinExistence type="predicted"/>
<name>A0A9X1KNM2_9FLAO</name>
<keyword evidence="2" id="KW-1185">Reference proteome</keyword>
<protein>
    <submittedName>
        <fullName evidence="1">Uncharacterized protein</fullName>
    </submittedName>
</protein>
<comment type="caution">
    <text evidence="1">The sequence shown here is derived from an EMBL/GenBank/DDBJ whole genome shotgun (WGS) entry which is preliminary data.</text>
</comment>
<organism evidence="1 2">
    <name type="scientific">Flavobacterium potami</name>
    <dbReference type="NCBI Taxonomy" id="2872310"/>
    <lineage>
        <taxon>Bacteria</taxon>
        <taxon>Pseudomonadati</taxon>
        <taxon>Bacteroidota</taxon>
        <taxon>Flavobacteriia</taxon>
        <taxon>Flavobacteriales</taxon>
        <taxon>Flavobacteriaceae</taxon>
        <taxon>Flavobacterium</taxon>
    </lineage>
</organism>
<evidence type="ECO:0000313" key="1">
    <source>
        <dbReference type="EMBL" id="MBZ4033744.1"/>
    </source>
</evidence>
<dbReference type="AlphaFoldDB" id="A0A9X1KNM2"/>
<accession>A0A9X1KNM2</accession>
<reference evidence="1 2" key="1">
    <citation type="journal article" date="2023" name="Antonie Van Leeuwenhoek">
        <title>Flavobacterium potami sp. nov., a multi-metal resistance genes harbouring bacterium isolated from shallow river silt.</title>
        <authorList>
            <person name="Li S."/>
            <person name="Mao S."/>
            <person name="Mu W."/>
            <person name="Guo B."/>
            <person name="Li C."/>
            <person name="Zhu Q."/>
            <person name="Hou X."/>
            <person name="Zhao Y."/>
            <person name="Wei S."/>
            <person name="Liu H."/>
            <person name="Liu A."/>
        </authorList>
    </citation>
    <scope>NUCLEOTIDE SEQUENCE [LARGE SCALE GENOMIC DNA]</scope>
    <source>
        <strain evidence="1 2">17A</strain>
    </source>
</reference>
<evidence type="ECO:0000313" key="2">
    <source>
        <dbReference type="Proteomes" id="UP001139366"/>
    </source>
</evidence>
<dbReference type="Proteomes" id="UP001139366">
    <property type="component" value="Unassembled WGS sequence"/>
</dbReference>
<sequence>MTKKVHNSNDPKKTISLIHKTARLVRQLLSISLIAIIFSACSSDDNGSDNNNSDYYLKASLNGQAMTFYNVNFQGSGDDNRFSHITIAGFEDHYPTAQGTAPNSVDFEIWRTGGDIKAGTYSTPTEPEMVSRYAVQTSNGTIVYSTQAFNDIFTVKIESISKNGIKGTFSGKLRNLESGKAIEVTEGSFNLPYEDIINP</sequence>
<dbReference type="EMBL" id="JAINUY010000001">
    <property type="protein sequence ID" value="MBZ4033744.1"/>
    <property type="molecule type" value="Genomic_DNA"/>
</dbReference>